<dbReference type="Gene3D" id="3.30.565.10">
    <property type="entry name" value="Histidine kinase-like ATPase, C-terminal domain"/>
    <property type="match status" value="1"/>
</dbReference>
<gene>
    <name evidence="1" type="ORF">EDB81DRAFT_887771</name>
</gene>
<dbReference type="SUPFAM" id="SSF55874">
    <property type="entry name" value="ATPase domain of HSP90 chaperone/DNA topoisomerase II/histidine kinase"/>
    <property type="match status" value="1"/>
</dbReference>
<accession>A0A9P9E8U1</accession>
<keyword evidence="2" id="KW-1185">Reference proteome</keyword>
<dbReference type="InterPro" id="IPR036890">
    <property type="entry name" value="HATPase_C_sf"/>
</dbReference>
<dbReference type="AlphaFoldDB" id="A0A9P9E8U1"/>
<reference evidence="1" key="1">
    <citation type="journal article" date="2021" name="Nat. Commun.">
        <title>Genetic determinants of endophytism in the Arabidopsis root mycobiome.</title>
        <authorList>
            <person name="Mesny F."/>
            <person name="Miyauchi S."/>
            <person name="Thiergart T."/>
            <person name="Pickel B."/>
            <person name="Atanasova L."/>
            <person name="Karlsson M."/>
            <person name="Huettel B."/>
            <person name="Barry K.W."/>
            <person name="Haridas S."/>
            <person name="Chen C."/>
            <person name="Bauer D."/>
            <person name="Andreopoulos W."/>
            <person name="Pangilinan J."/>
            <person name="LaButti K."/>
            <person name="Riley R."/>
            <person name="Lipzen A."/>
            <person name="Clum A."/>
            <person name="Drula E."/>
            <person name="Henrissat B."/>
            <person name="Kohler A."/>
            <person name="Grigoriev I.V."/>
            <person name="Martin F.M."/>
            <person name="Hacquard S."/>
        </authorList>
    </citation>
    <scope>NUCLEOTIDE SEQUENCE</scope>
    <source>
        <strain evidence="1">MPI-CAGE-AT-0147</strain>
    </source>
</reference>
<dbReference type="EMBL" id="JAGMUV010000016">
    <property type="protein sequence ID" value="KAH7132687.1"/>
    <property type="molecule type" value="Genomic_DNA"/>
</dbReference>
<name>A0A9P9E8U1_9HYPO</name>
<dbReference type="OrthoDB" id="1262810at2759"/>
<sequence length="167" mass="18446">MSAPSSPAEARSLVDKISEDHGWIPDDSFNEMSERANLVACRAMKTKDAKIALAVTTLAKNLYTSSSRFVFELPQNADDSAYMEAQKGGQDPFLSFRVSPTQIVLECNEDGFTNEKLMAICDIGRSSKKGAQGFIAEKGIGFKSVFMAAWKVEIRSGHLSFCFQHRH</sequence>
<comment type="caution">
    <text evidence="1">The sequence shown here is derived from an EMBL/GenBank/DDBJ whole genome shotgun (WGS) entry which is preliminary data.</text>
</comment>
<dbReference type="Proteomes" id="UP000738349">
    <property type="component" value="Unassembled WGS sequence"/>
</dbReference>
<organism evidence="1 2">
    <name type="scientific">Dactylonectria macrodidyma</name>
    <dbReference type="NCBI Taxonomy" id="307937"/>
    <lineage>
        <taxon>Eukaryota</taxon>
        <taxon>Fungi</taxon>
        <taxon>Dikarya</taxon>
        <taxon>Ascomycota</taxon>
        <taxon>Pezizomycotina</taxon>
        <taxon>Sordariomycetes</taxon>
        <taxon>Hypocreomycetidae</taxon>
        <taxon>Hypocreales</taxon>
        <taxon>Nectriaceae</taxon>
        <taxon>Dactylonectria</taxon>
    </lineage>
</organism>
<protein>
    <submittedName>
        <fullName evidence="1">Uncharacterized protein</fullName>
    </submittedName>
</protein>
<dbReference type="NCBIfam" id="NF047352">
    <property type="entry name" value="P_loop_sacsin"/>
    <property type="match status" value="1"/>
</dbReference>
<evidence type="ECO:0000313" key="1">
    <source>
        <dbReference type="EMBL" id="KAH7132687.1"/>
    </source>
</evidence>
<dbReference type="InterPro" id="IPR052957">
    <property type="entry name" value="Auxin_embryo_med"/>
</dbReference>
<dbReference type="PANTHER" id="PTHR32387">
    <property type="entry name" value="WU:FJ29H11"/>
    <property type="match status" value="1"/>
</dbReference>
<dbReference type="PANTHER" id="PTHR32387:SF0">
    <property type="entry name" value="PROTEIN NO VEIN"/>
    <property type="match status" value="1"/>
</dbReference>
<proteinExistence type="predicted"/>
<evidence type="ECO:0000313" key="2">
    <source>
        <dbReference type="Proteomes" id="UP000738349"/>
    </source>
</evidence>